<dbReference type="GO" id="GO:0005634">
    <property type="term" value="C:nucleus"/>
    <property type="evidence" value="ECO:0007669"/>
    <property type="project" value="UniProtKB-SubCell"/>
</dbReference>
<protein>
    <recommendedName>
        <fullName evidence="5">Exonuclease 1</fullName>
        <ecNumber evidence="5">3.1.-.-</ecNumber>
    </recommendedName>
</protein>
<organism evidence="9 10">
    <name type="scientific">Cryptococcus depauperatus CBS 7841</name>
    <dbReference type="NCBI Taxonomy" id="1295531"/>
    <lineage>
        <taxon>Eukaryota</taxon>
        <taxon>Fungi</taxon>
        <taxon>Dikarya</taxon>
        <taxon>Basidiomycota</taxon>
        <taxon>Agaricomycotina</taxon>
        <taxon>Tremellomycetes</taxon>
        <taxon>Tremellales</taxon>
        <taxon>Cryptococcaceae</taxon>
        <taxon>Cryptococcus</taxon>
    </lineage>
</organism>
<dbReference type="SUPFAM" id="SSF47807">
    <property type="entry name" value="5' to 3' exonuclease, C-terminal subdomain"/>
    <property type="match status" value="1"/>
</dbReference>
<keyword evidence="5" id="KW-0227">DNA damage</keyword>
<dbReference type="InterPro" id="IPR008918">
    <property type="entry name" value="HhH2"/>
</dbReference>
<dbReference type="GeneID" id="91090142"/>
<dbReference type="InterPro" id="IPR006085">
    <property type="entry name" value="XPG_DNA_repair_N"/>
</dbReference>
<keyword evidence="3 5" id="KW-0378">Hydrolase</keyword>
<dbReference type="SMART" id="SM00279">
    <property type="entry name" value="HhH2"/>
    <property type="match status" value="1"/>
</dbReference>
<dbReference type="AlphaFoldDB" id="A0AAJ8M4G4"/>
<keyword evidence="5" id="KW-0267">Excision nuclease</keyword>
<keyword evidence="5" id="KW-0234">DNA repair</keyword>
<dbReference type="GO" id="GO:0017108">
    <property type="term" value="F:5'-flap endonuclease activity"/>
    <property type="evidence" value="ECO:0007669"/>
    <property type="project" value="TreeGrafter"/>
</dbReference>
<dbReference type="InterPro" id="IPR006086">
    <property type="entry name" value="XPG-I_dom"/>
</dbReference>
<evidence type="ECO:0000256" key="5">
    <source>
        <dbReference type="RuleBase" id="RU910737"/>
    </source>
</evidence>
<dbReference type="Proteomes" id="UP000094043">
    <property type="component" value="Chromosome 8"/>
</dbReference>
<proteinExistence type="inferred from homology"/>
<keyword evidence="1 5" id="KW-0540">Nuclease</keyword>
<dbReference type="GO" id="GO:0006298">
    <property type="term" value="P:mismatch repair"/>
    <property type="evidence" value="ECO:0007669"/>
    <property type="project" value="TreeGrafter"/>
</dbReference>
<sequence>MGVKDLLVWVRKTYPTIIKHYPKRFKDPLFRGKRIAIDGTLLTNRYHFANQNHEDDQSVGEIIAWYQLISDMKAQGVKPIAIWDEKGVRDWKAKEAKKRLKTRATHLARRNHELARSTRLNLLKDAIADFESLKDEEKDAVRSLWRGTRFSFTMPSSPLPRTKGTRKALTATAKVDEGGEGLSEKEERLLENITSTVDTFANLTQAYRSAYRPTSFQHKSGLLSFPSDISTTGDEQFKGIDGLEETFRQWTLLDDNGREKMGLEKWREDLERMDERLENLVPLEGFTETYRQAELTLEEGEIINSLLSPTSEPSTPDLPSPAQRLEDLLNLQLTVLRTHLKALDIPSPSNHANCRELLSVMGIPILIAPAPYEAEGLASALARAGKVDYVGTEDSDVLAYRAPLLRHLSPATSVITVIDGEGLRHETKLNEQSFLDFLILLGTDASENIPKVGPITAWKLISAHGTIENILASNPNLVERLGGPKGVEEWLRTVQAARKVFTDVPMIDETWDLDGKEVDEREVERYLKEKYNIAIVDADPDADVEEQRNNAEENEDRFKEIKDKAQGEH</sequence>
<evidence type="ECO:0000313" key="10">
    <source>
        <dbReference type="Proteomes" id="UP000094043"/>
    </source>
</evidence>
<dbReference type="PRINTS" id="PR00853">
    <property type="entry name" value="XPGRADSUPER"/>
</dbReference>
<comment type="similarity">
    <text evidence="5">Belongs to the XPG/RAD2 endonuclease family. EXO1 subfamily.</text>
</comment>
<feature type="domain" description="XPG-I" evidence="7">
    <location>
        <begin position="359"/>
        <end position="431"/>
    </location>
</feature>
<evidence type="ECO:0000259" key="8">
    <source>
        <dbReference type="SMART" id="SM00485"/>
    </source>
</evidence>
<comment type="subcellular location">
    <subcellularLocation>
        <location evidence="5">Nucleus</location>
    </subcellularLocation>
</comment>
<dbReference type="KEGG" id="cdep:91090142"/>
<dbReference type="PANTHER" id="PTHR11081">
    <property type="entry name" value="FLAP ENDONUCLEASE FAMILY MEMBER"/>
    <property type="match status" value="1"/>
</dbReference>
<keyword evidence="4 5" id="KW-0460">Magnesium</keyword>
<keyword evidence="5" id="KW-0228">DNA excision</keyword>
<dbReference type="Gene3D" id="3.40.50.1010">
    <property type="entry name" value="5'-nuclease"/>
    <property type="match status" value="2"/>
</dbReference>
<dbReference type="EMBL" id="CP143791">
    <property type="protein sequence ID" value="WVN90692.1"/>
    <property type="molecule type" value="Genomic_DNA"/>
</dbReference>
<dbReference type="InterPro" id="IPR006084">
    <property type="entry name" value="XPG/Rad2"/>
</dbReference>
<evidence type="ECO:0000313" key="9">
    <source>
        <dbReference type="EMBL" id="WVN90692.1"/>
    </source>
</evidence>
<dbReference type="SMART" id="SM00484">
    <property type="entry name" value="XPGI"/>
    <property type="match status" value="1"/>
</dbReference>
<accession>A0AAJ8M4G4</accession>
<name>A0AAJ8M4G4_9TREE</name>
<comment type="function">
    <text evidence="5">5'-&gt;3' double-stranded DNA exonuclease which may also possess a cryptic 3'-&gt;5' double-stranded DNA exonuclease activity. Functions in DNA mismatch repair.</text>
</comment>
<comment type="cofactor">
    <cofactor evidence="5">
        <name>Mg(2+)</name>
        <dbReference type="ChEBI" id="CHEBI:18420"/>
    </cofactor>
    <text evidence="5">Binds 2 magnesium ions per subunit. They probably participate in the reaction catalyzed by the enzyme. May bind an additional third magnesium ion after substrate binding.</text>
</comment>
<dbReference type="GO" id="GO:0003677">
    <property type="term" value="F:DNA binding"/>
    <property type="evidence" value="ECO:0007669"/>
    <property type="project" value="UniProtKB-UniRule"/>
</dbReference>
<dbReference type="SMART" id="SM00485">
    <property type="entry name" value="XPGN"/>
    <property type="match status" value="1"/>
</dbReference>
<evidence type="ECO:0000259" key="7">
    <source>
        <dbReference type="SMART" id="SM00484"/>
    </source>
</evidence>
<dbReference type="GO" id="GO:0006310">
    <property type="term" value="P:DNA recombination"/>
    <property type="evidence" value="ECO:0007669"/>
    <property type="project" value="TreeGrafter"/>
</dbReference>
<reference evidence="9" key="3">
    <citation type="submission" date="2024-01" db="EMBL/GenBank/DDBJ databases">
        <authorList>
            <person name="Coelho M.A."/>
            <person name="David-Palma M."/>
            <person name="Shea T."/>
            <person name="Sun S."/>
            <person name="Cuomo C.A."/>
            <person name="Heitman J."/>
        </authorList>
    </citation>
    <scope>NUCLEOTIDE SEQUENCE</scope>
    <source>
        <strain evidence="9">CBS 7841</strain>
    </source>
</reference>
<reference evidence="9" key="2">
    <citation type="journal article" date="2022" name="Elife">
        <title>Obligate sexual reproduction of a homothallic fungus closely related to the Cryptococcus pathogenic species complex.</title>
        <authorList>
            <person name="Passer A.R."/>
            <person name="Clancey S.A."/>
            <person name="Shea T."/>
            <person name="David-Palma M."/>
            <person name="Averette A.F."/>
            <person name="Boekhout T."/>
            <person name="Porcel B.M."/>
            <person name="Nowrousian M."/>
            <person name="Cuomo C.A."/>
            <person name="Sun S."/>
            <person name="Heitman J."/>
            <person name="Coelho M.A."/>
        </authorList>
    </citation>
    <scope>NUCLEOTIDE SEQUENCE</scope>
    <source>
        <strain evidence="9">CBS 7841</strain>
    </source>
</reference>
<evidence type="ECO:0000256" key="6">
    <source>
        <dbReference type="SAM" id="MobiDB-lite"/>
    </source>
</evidence>
<dbReference type="EC" id="3.1.-.-" evidence="5"/>
<dbReference type="SUPFAM" id="SSF88723">
    <property type="entry name" value="PIN domain-like"/>
    <property type="match status" value="1"/>
</dbReference>
<dbReference type="InterPro" id="IPR036279">
    <property type="entry name" value="5-3_exonuclease_C_sf"/>
</dbReference>
<keyword evidence="5" id="KW-0539">Nucleus</keyword>
<keyword evidence="5" id="KW-0238">DNA-binding</keyword>
<evidence type="ECO:0000256" key="1">
    <source>
        <dbReference type="ARBA" id="ARBA00022722"/>
    </source>
</evidence>
<dbReference type="Pfam" id="PF00752">
    <property type="entry name" value="XPG_N"/>
    <property type="match status" value="1"/>
</dbReference>
<evidence type="ECO:0000256" key="3">
    <source>
        <dbReference type="ARBA" id="ARBA00022801"/>
    </source>
</evidence>
<feature type="region of interest" description="Disordered" evidence="6">
    <location>
        <begin position="538"/>
        <end position="569"/>
    </location>
</feature>
<dbReference type="PANTHER" id="PTHR11081:SF8">
    <property type="entry name" value="EXONUCLEASE 1"/>
    <property type="match status" value="1"/>
</dbReference>
<dbReference type="GO" id="GO:0046872">
    <property type="term" value="F:metal ion binding"/>
    <property type="evidence" value="ECO:0007669"/>
    <property type="project" value="UniProtKB-UniRule"/>
</dbReference>
<keyword evidence="10" id="KW-1185">Reference proteome</keyword>
<feature type="domain" description="XPG N-terminal" evidence="8">
    <location>
        <begin position="1"/>
        <end position="106"/>
    </location>
</feature>
<gene>
    <name evidence="9" type="ORF">L203_105934</name>
</gene>
<dbReference type="Gene3D" id="1.10.150.20">
    <property type="entry name" value="5' to 3' exonuclease, C-terminal subdomain"/>
    <property type="match status" value="1"/>
</dbReference>
<keyword evidence="5" id="KW-0269">Exonuclease</keyword>
<dbReference type="RefSeq" id="XP_066071392.1">
    <property type="nucleotide sequence ID" value="XM_066215295.1"/>
</dbReference>
<keyword evidence="2 5" id="KW-0479">Metal-binding</keyword>
<reference evidence="9" key="1">
    <citation type="submission" date="2016-06" db="EMBL/GenBank/DDBJ databases">
        <authorList>
            <person name="Cuomo C."/>
            <person name="Litvintseva A."/>
            <person name="Heitman J."/>
            <person name="Chen Y."/>
            <person name="Sun S."/>
            <person name="Springer D."/>
            <person name="Dromer F."/>
            <person name="Young S."/>
            <person name="Zeng Q."/>
            <person name="Chapman S."/>
            <person name="Gujja S."/>
            <person name="Saif S."/>
            <person name="Birren B."/>
        </authorList>
    </citation>
    <scope>NUCLEOTIDE SEQUENCE</scope>
    <source>
        <strain evidence="9">CBS 7841</strain>
    </source>
</reference>
<dbReference type="GO" id="GO:0035312">
    <property type="term" value="F:5'-3' DNA exonuclease activity"/>
    <property type="evidence" value="ECO:0007669"/>
    <property type="project" value="UniProtKB-UniRule"/>
</dbReference>
<dbReference type="Pfam" id="PF00867">
    <property type="entry name" value="XPG_I"/>
    <property type="match status" value="1"/>
</dbReference>
<evidence type="ECO:0000256" key="4">
    <source>
        <dbReference type="ARBA" id="ARBA00022842"/>
    </source>
</evidence>
<evidence type="ECO:0000256" key="2">
    <source>
        <dbReference type="ARBA" id="ARBA00022723"/>
    </source>
</evidence>
<dbReference type="InterPro" id="IPR029060">
    <property type="entry name" value="PIN-like_dom_sf"/>
</dbReference>
<feature type="compositionally biased region" description="Basic and acidic residues" evidence="6">
    <location>
        <begin position="545"/>
        <end position="569"/>
    </location>
</feature>